<proteinExistence type="predicted"/>
<sequence>MNFKQLHTNKLANSVIYGWNQLCSRPVYLMLMIVVPLFSTFFFLDFMNEGLPKKLPSAIVDQDNTPVSRTVTRNLDASELVDINYKLNTYAEAMDLVKQGKIYGFFMIPRNFQSDAEAGRHTTITYYTNMAYFVPGTLSYKSFKTTAVSTKGVISSASLIEAGVSKSLVSNMVQPVVTQIHPLGNPWANYSIYLSNSFLPGLLELIIFQITAFSILQEIKRGTSVKWLHVSGNSIIRAVAGKLIPQFFIFAIVGLCMQGIIYGFWHFPLKGSVWAMAGAMIMLVLSSQAFALAVVSIIPNLRFALSILSLFGILAFSIAGFSFPCEDMYGPIAIFSYLMPVRHYFLIYINVALNGYPVYYVRWQYVAMLMFTLAPLAFMWKLKKESANPVYIP</sequence>
<keyword evidence="2" id="KW-1185">Reference proteome</keyword>
<name>A0AC61S531_9BACT</name>
<dbReference type="Proteomes" id="UP000305401">
    <property type="component" value="Unassembled WGS sequence"/>
</dbReference>
<evidence type="ECO:0000313" key="1">
    <source>
        <dbReference type="EMBL" id="THG50081.1"/>
    </source>
</evidence>
<reference evidence="1" key="1">
    <citation type="submission" date="2019-04" db="EMBL/GenBank/DDBJ databases">
        <title>Microbes associate with the intestines of laboratory mice.</title>
        <authorList>
            <person name="Navarre W."/>
            <person name="Wong E."/>
            <person name="Huang K.C."/>
            <person name="Tropini C."/>
            <person name="Ng K."/>
            <person name="Yu B."/>
        </authorList>
    </citation>
    <scope>NUCLEOTIDE SEQUENCE</scope>
    <source>
        <strain evidence="1">NM86_A22</strain>
    </source>
</reference>
<evidence type="ECO:0000313" key="2">
    <source>
        <dbReference type="Proteomes" id="UP000305401"/>
    </source>
</evidence>
<dbReference type="EMBL" id="SSTG01000073">
    <property type="protein sequence ID" value="THG50081.1"/>
    <property type="molecule type" value="Genomic_DNA"/>
</dbReference>
<gene>
    <name evidence="1" type="ORF">E5990_06690</name>
</gene>
<protein>
    <submittedName>
        <fullName evidence="1">ABC transporter permease</fullName>
    </submittedName>
</protein>
<organism evidence="1 2">
    <name type="scientific">Muribaculum caecicola</name>
    <dbReference type="NCBI Taxonomy" id="3038144"/>
    <lineage>
        <taxon>Bacteria</taxon>
        <taxon>Pseudomonadati</taxon>
        <taxon>Bacteroidota</taxon>
        <taxon>Bacteroidia</taxon>
        <taxon>Bacteroidales</taxon>
        <taxon>Muribaculaceae</taxon>
        <taxon>Muribaculum</taxon>
    </lineage>
</organism>
<accession>A0AC61S531</accession>
<comment type="caution">
    <text evidence="1">The sequence shown here is derived from an EMBL/GenBank/DDBJ whole genome shotgun (WGS) entry which is preliminary data.</text>
</comment>